<dbReference type="EMBL" id="BOOA01000014">
    <property type="protein sequence ID" value="GIH23994.1"/>
    <property type="molecule type" value="Genomic_DNA"/>
</dbReference>
<dbReference type="InterPro" id="IPR035965">
    <property type="entry name" value="PAS-like_dom_sf"/>
</dbReference>
<keyword evidence="3" id="KW-0902">Two-component regulatory system</keyword>
<dbReference type="InterPro" id="IPR003018">
    <property type="entry name" value="GAF"/>
</dbReference>
<dbReference type="Gene3D" id="3.30.450.40">
    <property type="match status" value="1"/>
</dbReference>
<evidence type="ECO:0000259" key="4">
    <source>
        <dbReference type="PROSITE" id="PS50109"/>
    </source>
</evidence>
<evidence type="ECO:0000313" key="6">
    <source>
        <dbReference type="Proteomes" id="UP000640052"/>
    </source>
</evidence>
<dbReference type="RefSeq" id="WP_204040765.1">
    <property type="nucleotide sequence ID" value="NZ_BOOA01000014.1"/>
</dbReference>
<dbReference type="Proteomes" id="UP000640052">
    <property type="component" value="Unassembled WGS sequence"/>
</dbReference>
<dbReference type="InterPro" id="IPR003594">
    <property type="entry name" value="HATPase_dom"/>
</dbReference>
<evidence type="ECO:0000256" key="2">
    <source>
        <dbReference type="ARBA" id="ARBA00022777"/>
    </source>
</evidence>
<dbReference type="InterPro" id="IPR005467">
    <property type="entry name" value="His_kinase_dom"/>
</dbReference>
<dbReference type="InterPro" id="IPR050482">
    <property type="entry name" value="Sensor_HK_TwoCompSys"/>
</dbReference>
<dbReference type="SMART" id="SM00387">
    <property type="entry name" value="HATPase_c"/>
    <property type="match status" value="1"/>
</dbReference>
<dbReference type="GO" id="GO:0000155">
    <property type="term" value="F:phosphorelay sensor kinase activity"/>
    <property type="evidence" value="ECO:0007669"/>
    <property type="project" value="InterPro"/>
</dbReference>
<evidence type="ECO:0000256" key="3">
    <source>
        <dbReference type="ARBA" id="ARBA00023012"/>
    </source>
</evidence>
<dbReference type="AlphaFoldDB" id="A0A919QA50"/>
<dbReference type="Pfam" id="PF07730">
    <property type="entry name" value="HisKA_3"/>
    <property type="match status" value="1"/>
</dbReference>
<name>A0A919QA50_9ACTN</name>
<dbReference type="InterPro" id="IPR036890">
    <property type="entry name" value="HATPase_C_sf"/>
</dbReference>
<accession>A0A919QA50</accession>
<dbReference type="Gene3D" id="3.30.565.10">
    <property type="entry name" value="Histidine kinase-like ATPase, C-terminal domain"/>
    <property type="match status" value="1"/>
</dbReference>
<protein>
    <recommendedName>
        <fullName evidence="4">Histidine kinase domain-containing protein</fullName>
    </recommendedName>
</protein>
<dbReference type="Pfam" id="PF02518">
    <property type="entry name" value="HATPase_c"/>
    <property type="match status" value="1"/>
</dbReference>
<sequence length="562" mass="60222">MVDAAPVFDAGALLERTPDGIAVIDPAGRFVQANPAAVRLCEAAGVAGAASPFGADDAETEGVTGWEPPSGTRREFAYRITRLTGRGDRLVVFQDVTESRRHQRRLAAIASAASRVAAKRSLSSTLDALANEVLEADALASVQILTVNSARERFQVVTPPLPEGSGFSLSPLEVGDGQALPVSNTRTISGRRLPRRVGSAVPSLDLMGVAGFGEAANFFDLLLECAEAGAELRMIDAFTSRKPVVVPHRYDAVMSDPAWAPLRDLMRAPEWDWFASVPLLVHGEPVGILNAFYAPGQEIGGTTLDFLLAMADQAALAVHYASLLEREREVARREERQRLARDLHDSVVQHVFSMGMQVESLGMLSGRGSVVDSAYVMRVAGELGQISKAVLGDLRAMVTELHPTPSADQGLPAALAALAESTTARTGLDVRLSIIDPRHELDDLEPELREDAYRVIAEALHNSVKHSHGSVVTITAGLTGRRTRRRLTCEIADDGCGLAGLPAEEGGFGMTAMRERADRWAGVLTTRSGPGEGTVVRLELPLPPSLPAELHRVPTARRPRRP</sequence>
<keyword evidence="1" id="KW-0808">Transferase</keyword>
<comment type="caution">
    <text evidence="5">The sequence shown here is derived from an EMBL/GenBank/DDBJ whole genome shotgun (WGS) entry which is preliminary data.</text>
</comment>
<evidence type="ECO:0000256" key="1">
    <source>
        <dbReference type="ARBA" id="ARBA00022679"/>
    </source>
</evidence>
<keyword evidence="6" id="KW-1185">Reference proteome</keyword>
<reference evidence="5" key="1">
    <citation type="submission" date="2021-01" db="EMBL/GenBank/DDBJ databases">
        <title>Whole genome shotgun sequence of Acrocarpospora phusangensis NBRC 108782.</title>
        <authorList>
            <person name="Komaki H."/>
            <person name="Tamura T."/>
        </authorList>
    </citation>
    <scope>NUCLEOTIDE SEQUENCE</scope>
    <source>
        <strain evidence="5">NBRC 108782</strain>
    </source>
</reference>
<dbReference type="InterPro" id="IPR000014">
    <property type="entry name" value="PAS"/>
</dbReference>
<dbReference type="PANTHER" id="PTHR24421">
    <property type="entry name" value="NITRATE/NITRITE SENSOR PROTEIN NARX-RELATED"/>
    <property type="match status" value="1"/>
</dbReference>
<dbReference type="SUPFAM" id="SSF55874">
    <property type="entry name" value="ATPase domain of HSP90 chaperone/DNA topoisomerase II/histidine kinase"/>
    <property type="match status" value="1"/>
</dbReference>
<keyword evidence="2" id="KW-0418">Kinase</keyword>
<dbReference type="CDD" id="cd16917">
    <property type="entry name" value="HATPase_UhpB-NarQ-NarX-like"/>
    <property type="match status" value="1"/>
</dbReference>
<evidence type="ECO:0000313" key="5">
    <source>
        <dbReference type="EMBL" id="GIH23994.1"/>
    </source>
</evidence>
<dbReference type="GO" id="GO:0046983">
    <property type="term" value="F:protein dimerization activity"/>
    <property type="evidence" value="ECO:0007669"/>
    <property type="project" value="InterPro"/>
</dbReference>
<proteinExistence type="predicted"/>
<dbReference type="PROSITE" id="PS50109">
    <property type="entry name" value="HIS_KIN"/>
    <property type="match status" value="1"/>
</dbReference>
<feature type="domain" description="Histidine kinase" evidence="4">
    <location>
        <begin position="454"/>
        <end position="544"/>
    </location>
</feature>
<dbReference type="InterPro" id="IPR011712">
    <property type="entry name" value="Sig_transdc_His_kin_sub3_dim/P"/>
</dbReference>
<gene>
    <name evidence="5" type="ORF">Aph01nite_23040</name>
</gene>
<dbReference type="Pfam" id="PF13185">
    <property type="entry name" value="GAF_2"/>
    <property type="match status" value="1"/>
</dbReference>
<dbReference type="GO" id="GO:0016020">
    <property type="term" value="C:membrane"/>
    <property type="evidence" value="ECO:0007669"/>
    <property type="project" value="InterPro"/>
</dbReference>
<dbReference type="InterPro" id="IPR029016">
    <property type="entry name" value="GAF-like_dom_sf"/>
</dbReference>
<dbReference type="Gene3D" id="1.20.5.1930">
    <property type="match status" value="1"/>
</dbReference>
<dbReference type="Pfam" id="PF13188">
    <property type="entry name" value="PAS_8"/>
    <property type="match status" value="1"/>
</dbReference>
<dbReference type="SUPFAM" id="SSF55781">
    <property type="entry name" value="GAF domain-like"/>
    <property type="match status" value="1"/>
</dbReference>
<organism evidence="5 6">
    <name type="scientific">Acrocarpospora phusangensis</name>
    <dbReference type="NCBI Taxonomy" id="1070424"/>
    <lineage>
        <taxon>Bacteria</taxon>
        <taxon>Bacillati</taxon>
        <taxon>Actinomycetota</taxon>
        <taxon>Actinomycetes</taxon>
        <taxon>Streptosporangiales</taxon>
        <taxon>Streptosporangiaceae</taxon>
        <taxon>Acrocarpospora</taxon>
    </lineage>
</organism>
<dbReference type="SUPFAM" id="SSF55785">
    <property type="entry name" value="PYP-like sensor domain (PAS domain)"/>
    <property type="match status" value="1"/>
</dbReference>